<gene>
    <name evidence="1" type="ORF">GCM10011531_07930</name>
</gene>
<dbReference type="RefSeq" id="WP_188605037.1">
    <property type="nucleotide sequence ID" value="NZ_BMIC01000001.1"/>
</dbReference>
<evidence type="ECO:0000313" key="2">
    <source>
        <dbReference type="Proteomes" id="UP000598120"/>
    </source>
</evidence>
<proteinExistence type="predicted"/>
<dbReference type="InterPro" id="IPR021352">
    <property type="entry name" value="DUF2971"/>
</dbReference>
<dbReference type="Pfam" id="PF11185">
    <property type="entry name" value="DUF2971"/>
    <property type="match status" value="1"/>
</dbReference>
<organism evidence="1 2">
    <name type="scientific">Aquaticitalea lipolytica</name>
    <dbReference type="NCBI Taxonomy" id="1247562"/>
    <lineage>
        <taxon>Bacteria</taxon>
        <taxon>Pseudomonadati</taxon>
        <taxon>Bacteroidota</taxon>
        <taxon>Flavobacteriia</taxon>
        <taxon>Flavobacteriales</taxon>
        <taxon>Flavobacteriaceae</taxon>
        <taxon>Aquaticitalea</taxon>
    </lineage>
</organism>
<sequence length="343" mass="40670">MLVYKYRDAIDIKFEGQKISNFERDLISIEKNYFWGTYYKDLNDPCEGLISTDRFTSQSNSLKWLFGRKKTESFIKVKDALENLMKQLEKVGIYSLSKTYNNELLWAHYGNSHKGFCIEYDLELLTKNYKHNFSVIYNNKIPEIGIEDIAIKSNDLIKKMFGYKYEKWIYEKEYRIITDDFGINNYYYQSVKSIYFGLNMSLNQKNELMNRLKGRGIKYFQMIQLPKTYKFEAEAIDDINTNKVTYLKEIPKEITGGISINFKIIKQNYWAIKGRGDVEIEIEKIIKENELLWLANEIKDNLFYNAENVIMVHYIANKNKDMAWATTHYQDGKINLNINGLIE</sequence>
<accession>A0A8J2TLQ9</accession>
<dbReference type="AlphaFoldDB" id="A0A8J2TLQ9"/>
<dbReference type="Proteomes" id="UP000598120">
    <property type="component" value="Unassembled WGS sequence"/>
</dbReference>
<reference evidence="1 2" key="1">
    <citation type="journal article" date="2014" name="Int. J. Syst. Evol. Microbiol.">
        <title>Complete genome sequence of Corynebacterium casei LMG S-19264T (=DSM 44701T), isolated from a smear-ripened cheese.</title>
        <authorList>
            <consortium name="US DOE Joint Genome Institute (JGI-PGF)"/>
            <person name="Walter F."/>
            <person name="Albersmeier A."/>
            <person name="Kalinowski J."/>
            <person name="Ruckert C."/>
        </authorList>
    </citation>
    <scope>NUCLEOTIDE SEQUENCE [LARGE SCALE GENOMIC DNA]</scope>
    <source>
        <strain evidence="1 2">CGMCC 1.15295</strain>
    </source>
</reference>
<dbReference type="EMBL" id="BMIC01000001">
    <property type="protein sequence ID" value="GFZ80321.1"/>
    <property type="molecule type" value="Genomic_DNA"/>
</dbReference>
<comment type="caution">
    <text evidence="1">The sequence shown here is derived from an EMBL/GenBank/DDBJ whole genome shotgun (WGS) entry which is preliminary data.</text>
</comment>
<evidence type="ECO:0000313" key="1">
    <source>
        <dbReference type="EMBL" id="GFZ80321.1"/>
    </source>
</evidence>
<protein>
    <recommendedName>
        <fullName evidence="3">DUF2971 domain-containing protein</fullName>
    </recommendedName>
</protein>
<name>A0A8J2TLQ9_9FLAO</name>
<evidence type="ECO:0008006" key="3">
    <source>
        <dbReference type="Google" id="ProtNLM"/>
    </source>
</evidence>
<keyword evidence="2" id="KW-1185">Reference proteome</keyword>